<accession>A0A167BQ77</accession>
<feature type="compositionally biased region" description="Low complexity" evidence="1">
    <location>
        <begin position="91"/>
        <end position="102"/>
    </location>
</feature>
<organism evidence="2 3">
    <name type="scientific">Colletotrichum incanum</name>
    <name type="common">Soybean anthracnose fungus</name>
    <dbReference type="NCBI Taxonomy" id="1573173"/>
    <lineage>
        <taxon>Eukaryota</taxon>
        <taxon>Fungi</taxon>
        <taxon>Dikarya</taxon>
        <taxon>Ascomycota</taxon>
        <taxon>Pezizomycotina</taxon>
        <taxon>Sordariomycetes</taxon>
        <taxon>Hypocreomycetidae</taxon>
        <taxon>Glomerellales</taxon>
        <taxon>Glomerellaceae</taxon>
        <taxon>Colletotrichum</taxon>
        <taxon>Colletotrichum spaethianum species complex</taxon>
    </lineage>
</organism>
<feature type="compositionally biased region" description="Basic residues" evidence="1">
    <location>
        <begin position="74"/>
        <end position="84"/>
    </location>
</feature>
<proteinExistence type="predicted"/>
<dbReference type="InterPro" id="IPR021833">
    <property type="entry name" value="DUF3425"/>
</dbReference>
<dbReference type="EMBL" id="LFIW01001618">
    <property type="protein sequence ID" value="KZL81596.1"/>
    <property type="molecule type" value="Genomic_DNA"/>
</dbReference>
<gene>
    <name evidence="2" type="ORF">CI238_10616</name>
</gene>
<dbReference type="PANTHER" id="PTHR38116:SF1">
    <property type="entry name" value="BZIP DOMAIN-CONTAINING PROTEIN"/>
    <property type="match status" value="1"/>
</dbReference>
<keyword evidence="3" id="KW-1185">Reference proteome</keyword>
<dbReference type="Pfam" id="PF11905">
    <property type="entry name" value="DUF3425"/>
    <property type="match status" value="1"/>
</dbReference>
<name>A0A167BQ77_COLIC</name>
<protein>
    <submittedName>
        <fullName evidence="2">Uncharacterized protein</fullName>
    </submittedName>
</protein>
<dbReference type="STRING" id="1573173.A0A167BQ77"/>
<comment type="caution">
    <text evidence="2">The sequence shown here is derived from an EMBL/GenBank/DDBJ whole genome shotgun (WGS) entry which is preliminary data.</text>
</comment>
<evidence type="ECO:0000256" key="1">
    <source>
        <dbReference type="SAM" id="MobiDB-lite"/>
    </source>
</evidence>
<dbReference type="PANTHER" id="PTHR38116">
    <property type="entry name" value="CHROMOSOME 7, WHOLE GENOME SHOTGUN SEQUENCE"/>
    <property type="match status" value="1"/>
</dbReference>
<dbReference type="OrthoDB" id="2245989at2759"/>
<evidence type="ECO:0000313" key="3">
    <source>
        <dbReference type="Proteomes" id="UP000076584"/>
    </source>
</evidence>
<sequence length="272" mass="31283">MDEWMEKGRLRFAPQIDSVASFGLRDTTESNNTDSSMLINIGQLPHWAYIRRGGEDWAGVTDPKTWKRLQNRLNQRARRQRKSHSNANDGPSETRATTSSTPPEEEEDFRTMDEEIKEYNIRQRRACLKRLNQRALQSYLMSQPNPDHLLKVIQLNIINAFYKKRNGHEGTKVGPQLAPSQYPAALVPTTLQMSIEHHPWVDLFPSPKMRDNFLAAMVGNWDEDTGGGMEGTGLIVWGEPWDARSWEATVPFLRKWGWILHGCHDLLEATNF</sequence>
<dbReference type="Proteomes" id="UP000076584">
    <property type="component" value="Unassembled WGS sequence"/>
</dbReference>
<evidence type="ECO:0000313" key="2">
    <source>
        <dbReference type="EMBL" id="KZL81596.1"/>
    </source>
</evidence>
<reference evidence="2 3" key="1">
    <citation type="submission" date="2015-06" db="EMBL/GenBank/DDBJ databases">
        <title>Survival trade-offs in plant roots during colonization by closely related pathogenic and mutualistic fungi.</title>
        <authorList>
            <person name="Hacquard S."/>
            <person name="Kracher B."/>
            <person name="Hiruma K."/>
            <person name="Weinman A."/>
            <person name="Muench P."/>
            <person name="Garrido Oter R."/>
            <person name="Ver Loren van Themaat E."/>
            <person name="Dallerey J.-F."/>
            <person name="Damm U."/>
            <person name="Henrissat B."/>
            <person name="Lespinet O."/>
            <person name="Thon M."/>
            <person name="Kemen E."/>
            <person name="McHardy A.C."/>
            <person name="Schulze-Lefert P."/>
            <person name="O'Connell R.J."/>
        </authorList>
    </citation>
    <scope>NUCLEOTIDE SEQUENCE [LARGE SCALE GENOMIC DNA]</scope>
    <source>
        <strain evidence="2 3">MAFF 238704</strain>
    </source>
</reference>
<feature type="region of interest" description="Disordered" evidence="1">
    <location>
        <begin position="74"/>
        <end position="111"/>
    </location>
</feature>
<dbReference type="AlphaFoldDB" id="A0A167BQ77"/>